<reference evidence="5" key="1">
    <citation type="submission" date="2022-11" db="UniProtKB">
        <authorList>
            <consortium name="WormBaseParasite"/>
        </authorList>
    </citation>
    <scope>IDENTIFICATION</scope>
</reference>
<dbReference type="CDD" id="cd00070">
    <property type="entry name" value="GLECT"/>
    <property type="match status" value="1"/>
</dbReference>
<evidence type="ECO:0000313" key="5">
    <source>
        <dbReference type="WBParaSite" id="jg15887"/>
    </source>
</evidence>
<dbReference type="InterPro" id="IPR013320">
    <property type="entry name" value="ConA-like_dom_sf"/>
</dbReference>
<dbReference type="SMART" id="SM00276">
    <property type="entry name" value="GLECT"/>
    <property type="match status" value="1"/>
</dbReference>
<evidence type="ECO:0000313" key="4">
    <source>
        <dbReference type="Proteomes" id="UP000887574"/>
    </source>
</evidence>
<accession>A0A915D4R8</accession>
<dbReference type="Pfam" id="PF00337">
    <property type="entry name" value="Gal-bind_lectin"/>
    <property type="match status" value="1"/>
</dbReference>
<name>A0A915D4R8_9BILA</name>
<dbReference type="SMART" id="SM00908">
    <property type="entry name" value="Gal-bind_lectin"/>
    <property type="match status" value="1"/>
</dbReference>
<keyword evidence="1 2" id="KW-0430">Lectin</keyword>
<organism evidence="4 5">
    <name type="scientific">Ditylenchus dipsaci</name>
    <dbReference type="NCBI Taxonomy" id="166011"/>
    <lineage>
        <taxon>Eukaryota</taxon>
        <taxon>Metazoa</taxon>
        <taxon>Ecdysozoa</taxon>
        <taxon>Nematoda</taxon>
        <taxon>Chromadorea</taxon>
        <taxon>Rhabditida</taxon>
        <taxon>Tylenchina</taxon>
        <taxon>Tylenchomorpha</taxon>
        <taxon>Sphaerularioidea</taxon>
        <taxon>Anguinidae</taxon>
        <taxon>Anguininae</taxon>
        <taxon>Ditylenchus</taxon>
    </lineage>
</organism>
<dbReference type="PANTHER" id="PTHR11346">
    <property type="entry name" value="GALECTIN"/>
    <property type="match status" value="1"/>
</dbReference>
<evidence type="ECO:0000259" key="3">
    <source>
        <dbReference type="PROSITE" id="PS51304"/>
    </source>
</evidence>
<dbReference type="WBParaSite" id="jg15887">
    <property type="protein sequence ID" value="jg15887"/>
    <property type="gene ID" value="jg15887"/>
</dbReference>
<dbReference type="GO" id="GO:0030246">
    <property type="term" value="F:carbohydrate binding"/>
    <property type="evidence" value="ECO:0007669"/>
    <property type="project" value="UniProtKB-UniRule"/>
</dbReference>
<dbReference type="SUPFAM" id="SSF49899">
    <property type="entry name" value="Concanavalin A-like lectins/glucanases"/>
    <property type="match status" value="1"/>
</dbReference>
<dbReference type="GO" id="GO:0016936">
    <property type="term" value="F:galactoside binding"/>
    <property type="evidence" value="ECO:0007669"/>
    <property type="project" value="TreeGrafter"/>
</dbReference>
<dbReference type="AlphaFoldDB" id="A0A915D4R8"/>
<sequence length="274" mass="30554">MLDAKQEFTAMLKKNDSFSYSNVQGSCTTPPGYLYTIQNTMNSTAVPQEQTSNVVHNNPQLPYASAIPGGVFPGRAIVIKGMVQSKSTTKDSRFAIDLCCGQLVEGNHRDNKALHLNPRFNYGGSWFSKSDNDIVVNSLVNNSWGAEQRCPNVLAMSKPFSIRILVLRDYFKIAVNGKQLCDYIHRLPLEDITFIYINGCCIHLDLVEFQGTEPPTSSTPSGSLSDDKMESFDICKPKTPFIFKLPRVDSFLCGRHTVSNFYCNERSGLHVVSF</sequence>
<proteinExistence type="predicted"/>
<dbReference type="PANTHER" id="PTHR11346:SF171">
    <property type="entry name" value="GALECTIN"/>
    <property type="match status" value="1"/>
</dbReference>
<feature type="domain" description="Galectin" evidence="3">
    <location>
        <begin position="63"/>
        <end position="210"/>
    </location>
</feature>
<dbReference type="InterPro" id="IPR001079">
    <property type="entry name" value="Galectin_CRD"/>
</dbReference>
<evidence type="ECO:0000256" key="2">
    <source>
        <dbReference type="RuleBase" id="RU102079"/>
    </source>
</evidence>
<dbReference type="PROSITE" id="PS51304">
    <property type="entry name" value="GALECTIN"/>
    <property type="match status" value="1"/>
</dbReference>
<evidence type="ECO:0000256" key="1">
    <source>
        <dbReference type="ARBA" id="ARBA00022734"/>
    </source>
</evidence>
<dbReference type="Proteomes" id="UP000887574">
    <property type="component" value="Unplaced"/>
</dbReference>
<dbReference type="InterPro" id="IPR044156">
    <property type="entry name" value="Galectin-like"/>
</dbReference>
<keyword evidence="4" id="KW-1185">Reference proteome</keyword>
<protein>
    <recommendedName>
        <fullName evidence="2">Galectin</fullName>
    </recommendedName>
</protein>
<dbReference type="Gene3D" id="2.60.120.200">
    <property type="match status" value="1"/>
</dbReference>